<dbReference type="PANTHER" id="PTHR43877">
    <property type="entry name" value="AMINOALKYLPHOSPHONATE N-ACETYLTRANSFERASE-RELATED-RELATED"/>
    <property type="match status" value="1"/>
</dbReference>
<dbReference type="RefSeq" id="WP_368801737.1">
    <property type="nucleotide sequence ID" value="NZ_JAZHFV010000001.1"/>
</dbReference>
<name>A0ABV3WQJ5_9HYPH</name>
<evidence type="ECO:0000313" key="4">
    <source>
        <dbReference type="EMBL" id="MEX4006419.1"/>
    </source>
</evidence>
<dbReference type="PROSITE" id="PS51186">
    <property type="entry name" value="GNAT"/>
    <property type="match status" value="1"/>
</dbReference>
<dbReference type="Pfam" id="PF00583">
    <property type="entry name" value="Acetyltransf_1"/>
    <property type="match status" value="1"/>
</dbReference>
<dbReference type="InterPro" id="IPR050832">
    <property type="entry name" value="Bact_Acetyltransf"/>
</dbReference>
<dbReference type="Proteomes" id="UP001559025">
    <property type="component" value="Unassembled WGS sequence"/>
</dbReference>
<dbReference type="InterPro" id="IPR000182">
    <property type="entry name" value="GNAT_dom"/>
</dbReference>
<evidence type="ECO:0000313" key="5">
    <source>
        <dbReference type="Proteomes" id="UP001559025"/>
    </source>
</evidence>
<feature type="domain" description="N-acetyltransferase" evidence="3">
    <location>
        <begin position="2"/>
        <end position="162"/>
    </location>
</feature>
<evidence type="ECO:0000256" key="2">
    <source>
        <dbReference type="ARBA" id="ARBA00023315"/>
    </source>
</evidence>
<dbReference type="InterPro" id="IPR016181">
    <property type="entry name" value="Acyl_CoA_acyltransferase"/>
</dbReference>
<dbReference type="Gene3D" id="3.40.630.30">
    <property type="match status" value="1"/>
</dbReference>
<keyword evidence="1" id="KW-0808">Transferase</keyword>
<reference evidence="4 5" key="1">
    <citation type="submission" date="2024-01" db="EMBL/GenBank/DDBJ databases">
        <title>New evidence supports the origin of RcGTA from prophage.</title>
        <authorList>
            <person name="Xu Y."/>
            <person name="Liu B."/>
            <person name="Chen F."/>
        </authorList>
    </citation>
    <scope>NUCLEOTIDE SEQUENCE [LARGE SCALE GENOMIC DNA]</scope>
    <source>
        <strain evidence="4 5">CBW1107-2</strain>
    </source>
</reference>
<dbReference type="EMBL" id="JAZHFV010000001">
    <property type="protein sequence ID" value="MEX4006419.1"/>
    <property type="molecule type" value="Genomic_DNA"/>
</dbReference>
<comment type="caution">
    <text evidence="4">The sequence shown here is derived from an EMBL/GenBank/DDBJ whole genome shotgun (WGS) entry which is preliminary data.</text>
</comment>
<sequence>MLTIPPVTLLRVYADFGRMDALLDLIMRSFAYMNGVIDPPSSAHRLTVENLREKCEAEIAIAAQEDDRLAGCVFLAERADHFYLGKLAVDPALQGRGIGRLLMQEAEAMAVAAGKPVIELQTRIELTGNQAAFARMGFVETGRTAHAGFNRPTSITLRKALR</sequence>
<gene>
    <name evidence="4" type="ORF">V1479_03830</name>
</gene>
<keyword evidence="5" id="KW-1185">Reference proteome</keyword>
<evidence type="ECO:0000259" key="3">
    <source>
        <dbReference type="PROSITE" id="PS51186"/>
    </source>
</evidence>
<organism evidence="4 5">
    <name type="scientific">Neoaquamicrobium sediminum</name>
    <dbReference type="NCBI Taxonomy" id="1849104"/>
    <lineage>
        <taxon>Bacteria</taxon>
        <taxon>Pseudomonadati</taxon>
        <taxon>Pseudomonadota</taxon>
        <taxon>Alphaproteobacteria</taxon>
        <taxon>Hyphomicrobiales</taxon>
        <taxon>Phyllobacteriaceae</taxon>
        <taxon>Neoaquamicrobium</taxon>
    </lineage>
</organism>
<dbReference type="CDD" id="cd04301">
    <property type="entry name" value="NAT_SF"/>
    <property type="match status" value="1"/>
</dbReference>
<dbReference type="SUPFAM" id="SSF55729">
    <property type="entry name" value="Acyl-CoA N-acyltransferases (Nat)"/>
    <property type="match status" value="1"/>
</dbReference>
<protein>
    <submittedName>
        <fullName evidence="4">GNAT family N-acetyltransferase</fullName>
    </submittedName>
</protein>
<keyword evidence="2" id="KW-0012">Acyltransferase</keyword>
<proteinExistence type="predicted"/>
<accession>A0ABV3WQJ5</accession>
<evidence type="ECO:0000256" key="1">
    <source>
        <dbReference type="ARBA" id="ARBA00022679"/>
    </source>
</evidence>